<dbReference type="AlphaFoldDB" id="A0A0A9GQ31"/>
<sequence length="37" mass="4605">MSVLINTCWKKYCKKNTFLTLYMDHWITFMNSTTFFF</sequence>
<protein>
    <submittedName>
        <fullName evidence="1">Uncharacterized protein</fullName>
    </submittedName>
</protein>
<reference evidence="1" key="2">
    <citation type="journal article" date="2015" name="Data Brief">
        <title>Shoot transcriptome of the giant reed, Arundo donax.</title>
        <authorList>
            <person name="Barrero R.A."/>
            <person name="Guerrero F.D."/>
            <person name="Moolhuijzen P."/>
            <person name="Goolsby J.A."/>
            <person name="Tidwell J."/>
            <person name="Bellgard S.E."/>
            <person name="Bellgard M.I."/>
        </authorList>
    </citation>
    <scope>NUCLEOTIDE SEQUENCE</scope>
    <source>
        <tissue evidence="1">Shoot tissue taken approximately 20 cm above the soil surface</tissue>
    </source>
</reference>
<accession>A0A0A9GQ31</accession>
<organism evidence="1">
    <name type="scientific">Arundo donax</name>
    <name type="common">Giant reed</name>
    <name type="synonym">Donax arundinaceus</name>
    <dbReference type="NCBI Taxonomy" id="35708"/>
    <lineage>
        <taxon>Eukaryota</taxon>
        <taxon>Viridiplantae</taxon>
        <taxon>Streptophyta</taxon>
        <taxon>Embryophyta</taxon>
        <taxon>Tracheophyta</taxon>
        <taxon>Spermatophyta</taxon>
        <taxon>Magnoliopsida</taxon>
        <taxon>Liliopsida</taxon>
        <taxon>Poales</taxon>
        <taxon>Poaceae</taxon>
        <taxon>PACMAD clade</taxon>
        <taxon>Arundinoideae</taxon>
        <taxon>Arundineae</taxon>
        <taxon>Arundo</taxon>
    </lineage>
</organism>
<reference evidence="1" key="1">
    <citation type="submission" date="2014-09" db="EMBL/GenBank/DDBJ databases">
        <authorList>
            <person name="Magalhaes I.L.F."/>
            <person name="Oliveira U."/>
            <person name="Santos F.R."/>
            <person name="Vidigal T.H.D.A."/>
            <person name="Brescovit A.D."/>
            <person name="Santos A.J."/>
        </authorList>
    </citation>
    <scope>NUCLEOTIDE SEQUENCE</scope>
    <source>
        <tissue evidence="1">Shoot tissue taken approximately 20 cm above the soil surface</tissue>
    </source>
</reference>
<evidence type="ECO:0000313" key="1">
    <source>
        <dbReference type="EMBL" id="JAE24621.1"/>
    </source>
</evidence>
<proteinExistence type="predicted"/>
<name>A0A0A9GQ31_ARUDO</name>
<dbReference type="EMBL" id="GBRH01173275">
    <property type="protein sequence ID" value="JAE24621.1"/>
    <property type="molecule type" value="Transcribed_RNA"/>
</dbReference>